<dbReference type="Proteomes" id="UP000700596">
    <property type="component" value="Unassembled WGS sequence"/>
</dbReference>
<dbReference type="CDD" id="cd12148">
    <property type="entry name" value="fungal_TF_MHR"/>
    <property type="match status" value="1"/>
</dbReference>
<evidence type="ECO:0000256" key="2">
    <source>
        <dbReference type="SAM" id="MobiDB-lite"/>
    </source>
</evidence>
<dbReference type="EMBL" id="JAGMWT010000007">
    <property type="protein sequence ID" value="KAH7125555.1"/>
    <property type="molecule type" value="Genomic_DNA"/>
</dbReference>
<dbReference type="InterPro" id="IPR036864">
    <property type="entry name" value="Zn2-C6_fun-type_DNA-bd_sf"/>
</dbReference>
<name>A0A9P9INH6_9PLEO</name>
<evidence type="ECO:0000313" key="5">
    <source>
        <dbReference type="Proteomes" id="UP000700596"/>
    </source>
</evidence>
<proteinExistence type="predicted"/>
<gene>
    <name evidence="4" type="ORF">B0J11DRAFT_411247</name>
</gene>
<evidence type="ECO:0000256" key="1">
    <source>
        <dbReference type="ARBA" id="ARBA00023242"/>
    </source>
</evidence>
<keyword evidence="1" id="KW-0539">Nucleus</keyword>
<evidence type="ECO:0000313" key="4">
    <source>
        <dbReference type="EMBL" id="KAH7125555.1"/>
    </source>
</evidence>
<reference evidence="4" key="1">
    <citation type="journal article" date="2021" name="Nat. Commun.">
        <title>Genetic determinants of endophytism in the Arabidopsis root mycobiome.</title>
        <authorList>
            <person name="Mesny F."/>
            <person name="Miyauchi S."/>
            <person name="Thiergart T."/>
            <person name="Pickel B."/>
            <person name="Atanasova L."/>
            <person name="Karlsson M."/>
            <person name="Huettel B."/>
            <person name="Barry K.W."/>
            <person name="Haridas S."/>
            <person name="Chen C."/>
            <person name="Bauer D."/>
            <person name="Andreopoulos W."/>
            <person name="Pangilinan J."/>
            <person name="LaButti K."/>
            <person name="Riley R."/>
            <person name="Lipzen A."/>
            <person name="Clum A."/>
            <person name="Drula E."/>
            <person name="Henrissat B."/>
            <person name="Kohler A."/>
            <person name="Grigoriev I.V."/>
            <person name="Martin F.M."/>
            <person name="Hacquard S."/>
        </authorList>
    </citation>
    <scope>NUCLEOTIDE SEQUENCE</scope>
    <source>
        <strain evidence="4">MPI-CAGE-CH-0243</strain>
    </source>
</reference>
<dbReference type="SUPFAM" id="SSF57701">
    <property type="entry name" value="Zn2/Cys6 DNA-binding domain"/>
    <property type="match status" value="1"/>
</dbReference>
<feature type="region of interest" description="Disordered" evidence="2">
    <location>
        <begin position="52"/>
        <end position="108"/>
    </location>
</feature>
<dbReference type="GO" id="GO:0008270">
    <property type="term" value="F:zinc ion binding"/>
    <property type="evidence" value="ECO:0007669"/>
    <property type="project" value="InterPro"/>
</dbReference>
<dbReference type="OrthoDB" id="5818554at2759"/>
<dbReference type="PROSITE" id="PS50048">
    <property type="entry name" value="ZN2_CY6_FUNGAL_2"/>
    <property type="match status" value="1"/>
</dbReference>
<dbReference type="InterPro" id="IPR001138">
    <property type="entry name" value="Zn2Cys6_DnaBD"/>
</dbReference>
<keyword evidence="5" id="KW-1185">Reference proteome</keyword>
<dbReference type="GO" id="GO:0000981">
    <property type="term" value="F:DNA-binding transcription factor activity, RNA polymerase II-specific"/>
    <property type="evidence" value="ECO:0007669"/>
    <property type="project" value="InterPro"/>
</dbReference>
<comment type="caution">
    <text evidence="4">The sequence shown here is derived from an EMBL/GenBank/DDBJ whole genome shotgun (WGS) entry which is preliminary data.</text>
</comment>
<feature type="region of interest" description="Disordered" evidence="2">
    <location>
        <begin position="123"/>
        <end position="170"/>
    </location>
</feature>
<dbReference type="Gene3D" id="4.10.240.10">
    <property type="entry name" value="Zn(2)-C6 fungal-type DNA-binding domain"/>
    <property type="match status" value="1"/>
</dbReference>
<dbReference type="PANTHER" id="PTHR31644">
    <property type="entry name" value="TRANSCRIPTIONAL ACTIVATOR ARO80-RELATED"/>
    <property type="match status" value="1"/>
</dbReference>
<feature type="domain" description="Zn(2)-C6 fungal-type" evidence="3">
    <location>
        <begin position="12"/>
        <end position="48"/>
    </location>
</feature>
<protein>
    <recommendedName>
        <fullName evidence="3">Zn(2)-C6 fungal-type domain-containing protein</fullName>
    </recommendedName>
</protein>
<feature type="compositionally biased region" description="Basic and acidic residues" evidence="2">
    <location>
        <begin position="140"/>
        <end position="152"/>
    </location>
</feature>
<feature type="non-terminal residue" evidence="4">
    <location>
        <position position="598"/>
    </location>
</feature>
<sequence>MTLSTGERIYRACARCRARKVKCDLKSIGENGKPPCVKCYNEGHDCNLAGSRRGGDYTQHRGTRVAGSNKPDSKRRKTETGWLGAQDIVHSEDQSGALPRSNPSSSGIQNPLEALELLAKVASKENRESWSSHTTPNDGGPEHRSGIDERNMNDASLGPSPPTSKPTGLEFLDPRTIGPLLERYHDTYHAFLPVVPRHVLSTRNIDTTAAEEPFVLTAVLLIATKDRSEYTVVHEKLWISMQKMLLEIILGSVEARTVGCVEGLLVLAEWVPHANPSHMNVSEKGNGGLAGTEDTAAWTLIGLAVRQAYLLHLDKYAFRGEAADDSNAVLHRKRLAWTFTFLADRQIAIRMGQAFWCRGPSLATKFTAADFPTLQPHSAYEDDYASVLQAQLELTVLFGNIHDLLYASKARSISLMLMGDYTKYLDDSMQGLAALKQAWGNINVGQHLKLVLDIQHEYIRLYIHGFAFQAAISRAPGTPPNSAQERPASRFPHGVLATPDGRHIHLAISAAKTVLSMLGNRINPTKHLRFLGPRYYLYAIHCAVFLFKASSHGALSTDEHKECIGIIQSYIESLDTAASSDQHIAARHSALLASLWLK</sequence>
<evidence type="ECO:0000259" key="3">
    <source>
        <dbReference type="PROSITE" id="PS50048"/>
    </source>
</evidence>
<dbReference type="CDD" id="cd00067">
    <property type="entry name" value="GAL4"/>
    <property type="match status" value="1"/>
</dbReference>
<dbReference type="InterPro" id="IPR052780">
    <property type="entry name" value="AAA_Catabolism_Regulators"/>
</dbReference>
<accession>A0A9P9INH6</accession>
<organism evidence="4 5">
    <name type="scientific">Dendryphion nanum</name>
    <dbReference type="NCBI Taxonomy" id="256645"/>
    <lineage>
        <taxon>Eukaryota</taxon>
        <taxon>Fungi</taxon>
        <taxon>Dikarya</taxon>
        <taxon>Ascomycota</taxon>
        <taxon>Pezizomycotina</taxon>
        <taxon>Dothideomycetes</taxon>
        <taxon>Pleosporomycetidae</taxon>
        <taxon>Pleosporales</taxon>
        <taxon>Torulaceae</taxon>
        <taxon>Dendryphion</taxon>
    </lineage>
</organism>
<dbReference type="GO" id="GO:0005634">
    <property type="term" value="C:nucleus"/>
    <property type="evidence" value="ECO:0007669"/>
    <property type="project" value="TreeGrafter"/>
</dbReference>
<dbReference type="PANTHER" id="PTHR31644:SF1">
    <property type="entry name" value="ZN(II)2CYS6 TRANSCRIPTION FACTOR (EUROFUNG)"/>
    <property type="match status" value="1"/>
</dbReference>
<dbReference type="PROSITE" id="PS00463">
    <property type="entry name" value="ZN2_CY6_FUNGAL_1"/>
    <property type="match status" value="1"/>
</dbReference>
<dbReference type="AlphaFoldDB" id="A0A9P9INH6"/>
<dbReference type="Pfam" id="PF00172">
    <property type="entry name" value="Zn_clus"/>
    <property type="match status" value="1"/>
</dbReference>